<dbReference type="Proteomes" id="UP000278222">
    <property type="component" value="Unassembled WGS sequence"/>
</dbReference>
<dbReference type="PANTHER" id="PTHR39342:SF1">
    <property type="entry name" value="UPF0283 MEMBRANE PROTEIN YCJF"/>
    <property type="match status" value="1"/>
</dbReference>
<dbReference type="Pfam" id="PF05128">
    <property type="entry name" value="DUF697"/>
    <property type="match status" value="1"/>
</dbReference>
<evidence type="ECO:0000256" key="4">
    <source>
        <dbReference type="ARBA" id="ARBA00022519"/>
    </source>
</evidence>
<keyword evidence="3" id="KW-1003">Cell membrane</keyword>
<dbReference type="AlphaFoldDB" id="A0A3N1MFL4"/>
<proteinExistence type="inferred from homology"/>
<comment type="similarity">
    <text evidence="2">Belongs to the UPF0283 family.</text>
</comment>
<evidence type="ECO:0000256" key="1">
    <source>
        <dbReference type="ARBA" id="ARBA00004429"/>
    </source>
</evidence>
<keyword evidence="11" id="KW-1185">Reference proteome</keyword>
<feature type="region of interest" description="Disordered" evidence="8">
    <location>
        <begin position="1"/>
        <end position="20"/>
    </location>
</feature>
<dbReference type="InterPro" id="IPR006507">
    <property type="entry name" value="UPF0283"/>
</dbReference>
<evidence type="ECO:0000256" key="7">
    <source>
        <dbReference type="ARBA" id="ARBA00023136"/>
    </source>
</evidence>
<dbReference type="OrthoDB" id="9816060at2"/>
<keyword evidence="6 9" id="KW-1133">Transmembrane helix</keyword>
<accession>A0A3N1MFL4</accession>
<comment type="caution">
    <text evidence="10">The sequence shown here is derived from an EMBL/GenBank/DDBJ whole genome shotgun (WGS) entry which is preliminary data.</text>
</comment>
<keyword evidence="5 9" id="KW-0812">Transmembrane</keyword>
<keyword evidence="4" id="KW-0997">Cell inner membrane</keyword>
<evidence type="ECO:0000256" key="8">
    <source>
        <dbReference type="SAM" id="MobiDB-lite"/>
    </source>
</evidence>
<feature type="transmembrane region" description="Helical" evidence="9">
    <location>
        <begin position="89"/>
        <end position="108"/>
    </location>
</feature>
<organism evidence="10 11">
    <name type="scientific">Stella humosa</name>
    <dbReference type="NCBI Taxonomy" id="94"/>
    <lineage>
        <taxon>Bacteria</taxon>
        <taxon>Pseudomonadati</taxon>
        <taxon>Pseudomonadota</taxon>
        <taxon>Alphaproteobacteria</taxon>
        <taxon>Rhodospirillales</taxon>
        <taxon>Stellaceae</taxon>
        <taxon>Stella</taxon>
    </lineage>
</organism>
<evidence type="ECO:0000313" key="11">
    <source>
        <dbReference type="Proteomes" id="UP000278222"/>
    </source>
</evidence>
<name>A0A3N1MFL4_9PROT</name>
<comment type="subcellular location">
    <subcellularLocation>
        <location evidence="1">Cell inner membrane</location>
        <topology evidence="1">Multi-pass membrane protein</topology>
    </subcellularLocation>
</comment>
<dbReference type="InterPro" id="IPR021147">
    <property type="entry name" value="DUF697"/>
</dbReference>
<dbReference type="PANTHER" id="PTHR39342">
    <property type="entry name" value="UPF0283 MEMBRANE PROTEIN YCJF"/>
    <property type="match status" value="1"/>
</dbReference>
<dbReference type="GO" id="GO:0005886">
    <property type="term" value="C:plasma membrane"/>
    <property type="evidence" value="ECO:0007669"/>
    <property type="project" value="UniProtKB-SubCell"/>
</dbReference>
<evidence type="ECO:0000256" key="6">
    <source>
        <dbReference type="ARBA" id="ARBA00022989"/>
    </source>
</evidence>
<evidence type="ECO:0000313" key="10">
    <source>
        <dbReference type="EMBL" id="ROQ01460.1"/>
    </source>
</evidence>
<protein>
    <submittedName>
        <fullName evidence="10">Putative membrane protein</fullName>
    </submittedName>
</protein>
<evidence type="ECO:0000256" key="5">
    <source>
        <dbReference type="ARBA" id="ARBA00022692"/>
    </source>
</evidence>
<feature type="transmembrane region" description="Helical" evidence="9">
    <location>
        <begin position="58"/>
        <end position="77"/>
    </location>
</feature>
<sequence length="332" mass="35133">MTNQPPWQRSPHEDAPPLGPILIETADEGRIADLPPDPLPAMLPEPARARRSPLRTGLWGIGILVAGLLALDIAGFVVDQFGRDPALGWATVAVAATGIGAVLAWIVAEYRQLRRLRHLPEVQAHFVAAGVEGQPQAVIVAALEEAGAALGNGGPARARMAVWRRQVQPHHGNAQAIELFERTVLRPLDLEAERATWRAVGQVFAINVVSPSATIDTLAFVARSLRLVREVAAIYGHRPGLAATRLLVGRILVSASFAGTANAVAHFGTRMVGHWMARFAGDAVASGLAAQRMQRIGRLAMIVCRPVPLKAADAQITSTSPSPSSAGHIPGG</sequence>
<evidence type="ECO:0000256" key="3">
    <source>
        <dbReference type="ARBA" id="ARBA00022475"/>
    </source>
</evidence>
<dbReference type="RefSeq" id="WP_123688219.1">
    <property type="nucleotide sequence ID" value="NZ_AP019700.1"/>
</dbReference>
<evidence type="ECO:0000256" key="9">
    <source>
        <dbReference type="SAM" id="Phobius"/>
    </source>
</evidence>
<evidence type="ECO:0000256" key="2">
    <source>
        <dbReference type="ARBA" id="ARBA00008255"/>
    </source>
</evidence>
<gene>
    <name evidence="10" type="ORF">EDC65_0639</name>
</gene>
<reference evidence="10 11" key="1">
    <citation type="submission" date="2018-11" db="EMBL/GenBank/DDBJ databases">
        <title>Genomic Encyclopedia of Type Strains, Phase IV (KMG-IV): sequencing the most valuable type-strain genomes for metagenomic binning, comparative biology and taxonomic classification.</title>
        <authorList>
            <person name="Goeker M."/>
        </authorList>
    </citation>
    <scope>NUCLEOTIDE SEQUENCE [LARGE SCALE GENOMIC DNA]</scope>
    <source>
        <strain evidence="10 11">DSM 5900</strain>
    </source>
</reference>
<dbReference type="EMBL" id="RJKX01000011">
    <property type="protein sequence ID" value="ROQ01460.1"/>
    <property type="molecule type" value="Genomic_DNA"/>
</dbReference>
<keyword evidence="7 9" id="KW-0472">Membrane</keyword>